<dbReference type="InterPro" id="IPR027417">
    <property type="entry name" value="P-loop_NTPase"/>
</dbReference>
<proteinExistence type="predicted"/>
<protein>
    <recommendedName>
        <fullName evidence="1">Helicase/UvrB N-terminal domain-containing protein</fullName>
    </recommendedName>
</protein>
<dbReference type="GO" id="GO:0016787">
    <property type="term" value="F:hydrolase activity"/>
    <property type="evidence" value="ECO:0007669"/>
    <property type="project" value="InterPro"/>
</dbReference>
<dbReference type="RefSeq" id="WP_075885419.1">
    <property type="nucleotide sequence ID" value="NZ_CAQOGJ010000007.1"/>
</dbReference>
<dbReference type="Gene3D" id="3.40.50.300">
    <property type="entry name" value="P-loop containing nucleotide triphosphate hydrolases"/>
    <property type="match status" value="2"/>
</dbReference>
<dbReference type="Proteomes" id="UP000186758">
    <property type="component" value="Unassembled WGS sequence"/>
</dbReference>
<dbReference type="EMBL" id="MPJZ01000054">
    <property type="protein sequence ID" value="OLU44978.1"/>
    <property type="molecule type" value="Genomic_DNA"/>
</dbReference>
<sequence length="925" mass="106373">MTEYKVAKVFYNPDVKYIANTLSLRPPQLDSLNIFAEFCDLISFSKTPNLVEDLERVHSKYNTVTSFERDFPSICFNLATGIGKTRLMGACIAYLYYAKNVKNFFVMAPNLTIYDKLKRDLSNPSSPKYMFKGLDKFVDPPRVLTGDNYLDLCSPSLTHSDVVVNVFNISKLNTDSKDSKRGQARIKRLSEILGESYFDYLKNLPDLCIFMDESHHYHADKSFNVINDLHPLLGVELTATPQIQKKSKAVPFKNIIYEYTLAHALNDGKYVKVPTVFTRRDFKPEQYTEEQLDREKLLDGVRLHEKTKSDLDIYSRTYGKKLIKPFMLVVAKDTDHSKQILDYITSNDFFGGCYRHKVIEINSNQSGVEKDYNIQQLLKLEDDDNKIEIVIHVNMLKEGWDVSNLFTIVPLRASASATLTEQTIGRGLRLPYGERTGIEAVDRLSIVSHDKYQKIIDLANDPNSLVRKVRFVDDVEDEDNSGKERETVEMPSTFSQAISSDDNKQKYEELLSSTFSPIQTEASEIDSASLGEAKSAIIDFVTDSVSNATIGLSNKVESFNDLKNQPVQSELVGTVVEATINRFEQLQIEEEVIKELVETIVVDTIQLLTDKVIPIPRVVVQPHTEVECGFYDFDLDTSAMKWHPSKDTLLGQELREDGNQVIFESELRAETATETPENEIIKRLMQFDNINYFQCKDLLYKLVNSAKEHFLSYLNEDAARRVMQERQKTLAEMIHSQMNEHFYKEKVDFQAESIRPFTKIETCYGGKFKADEIFDLIKSSDDAVKTKVYSGFKKACHTLYKFDSSPEKVFAVVLETDPKVEKWLRPAPKQFNIYWGPGEEHRYEPDFVVETSEKIYMIEVKRHDQIEKHDEEVFKKAEAGIEYCRTVSEWNKTHNGKPWEYALLPDNEIKRTSSFDFLIANRAKC</sequence>
<organism evidence="2 3">
    <name type="scientific">Faecalibaculum rodentium</name>
    <dbReference type="NCBI Taxonomy" id="1702221"/>
    <lineage>
        <taxon>Bacteria</taxon>
        <taxon>Bacillati</taxon>
        <taxon>Bacillota</taxon>
        <taxon>Erysipelotrichia</taxon>
        <taxon>Erysipelotrichales</taxon>
        <taxon>Erysipelotrichaceae</taxon>
        <taxon>Faecalibaculum</taxon>
    </lineage>
</organism>
<dbReference type="Pfam" id="PF04851">
    <property type="entry name" value="ResIII"/>
    <property type="match status" value="1"/>
</dbReference>
<dbReference type="GO" id="GO:0005829">
    <property type="term" value="C:cytosol"/>
    <property type="evidence" value="ECO:0007669"/>
    <property type="project" value="TreeGrafter"/>
</dbReference>
<reference evidence="2 3" key="1">
    <citation type="submission" date="2016-11" db="EMBL/GenBank/DDBJ databases">
        <title>Description of two novel members of the family Erysipelotrichaceae: Ileibacterium lipovorans gen. nov., sp. nov. and Dubosiella newyorkensis, gen. nov., sp. nov.</title>
        <authorList>
            <person name="Cox L.M."/>
            <person name="Sohn J."/>
            <person name="Tyrrell K.L."/>
            <person name="Citron D.M."/>
            <person name="Lawson P.A."/>
            <person name="Patel N.B."/>
            <person name="Iizumi T."/>
            <person name="Perez-Perez G.I."/>
            <person name="Goldstein E.J."/>
            <person name="Blaser M.J."/>
        </authorList>
    </citation>
    <scope>NUCLEOTIDE SEQUENCE [LARGE SCALE GENOMIC DNA]</scope>
    <source>
        <strain evidence="2 3">NYU-BL-K8</strain>
    </source>
</reference>
<dbReference type="InterPro" id="IPR050742">
    <property type="entry name" value="Helicase_Restrict-Modif_Enz"/>
</dbReference>
<dbReference type="InterPro" id="IPR006935">
    <property type="entry name" value="Helicase/UvrB_N"/>
</dbReference>
<feature type="domain" description="Helicase/UvrB N-terminal" evidence="1">
    <location>
        <begin position="62"/>
        <end position="242"/>
    </location>
</feature>
<dbReference type="PANTHER" id="PTHR47396">
    <property type="entry name" value="TYPE I RESTRICTION ENZYME ECOKI R PROTEIN"/>
    <property type="match status" value="1"/>
</dbReference>
<name>A0A1Q9YK83_9FIRM</name>
<comment type="caution">
    <text evidence="2">The sequence shown here is derived from an EMBL/GenBank/DDBJ whole genome shotgun (WGS) entry which is preliminary data.</text>
</comment>
<dbReference type="GO" id="GO:0005524">
    <property type="term" value="F:ATP binding"/>
    <property type="evidence" value="ECO:0007669"/>
    <property type="project" value="InterPro"/>
</dbReference>
<accession>A0A1Q9YK83</accession>
<dbReference type="GO" id="GO:0003677">
    <property type="term" value="F:DNA binding"/>
    <property type="evidence" value="ECO:0007669"/>
    <property type="project" value="InterPro"/>
</dbReference>
<dbReference type="AlphaFoldDB" id="A0A1Q9YK83"/>
<dbReference type="SUPFAM" id="SSF52540">
    <property type="entry name" value="P-loop containing nucleoside triphosphate hydrolases"/>
    <property type="match status" value="1"/>
</dbReference>
<evidence type="ECO:0000313" key="3">
    <source>
        <dbReference type="Proteomes" id="UP000186758"/>
    </source>
</evidence>
<dbReference type="PANTHER" id="PTHR47396:SF1">
    <property type="entry name" value="ATP-DEPENDENT HELICASE IRC3-RELATED"/>
    <property type="match status" value="1"/>
</dbReference>
<gene>
    <name evidence="2" type="ORF">BO223_06615</name>
</gene>
<evidence type="ECO:0000259" key="1">
    <source>
        <dbReference type="Pfam" id="PF04851"/>
    </source>
</evidence>
<evidence type="ECO:0000313" key="2">
    <source>
        <dbReference type="EMBL" id="OLU44978.1"/>
    </source>
</evidence>